<dbReference type="OrthoDB" id="10045402at2759"/>
<gene>
    <name evidence="3" type="ORF">KP79_PYT06850</name>
    <name evidence="2" type="ORF">KP79_PYT06851</name>
</gene>
<dbReference type="Proteomes" id="UP000242188">
    <property type="component" value="Unassembled WGS sequence"/>
</dbReference>
<comment type="caution">
    <text evidence="3">The sequence shown here is derived from an EMBL/GenBank/DDBJ whole genome shotgun (WGS) entry which is preliminary data.</text>
</comment>
<keyword evidence="4" id="KW-1185">Reference proteome</keyword>
<evidence type="ECO:0000313" key="3">
    <source>
        <dbReference type="EMBL" id="OWF52492.1"/>
    </source>
</evidence>
<proteinExistence type="predicted"/>
<accession>A0A210QUZ3</accession>
<reference evidence="3 4" key="1">
    <citation type="journal article" date="2017" name="Nat. Ecol. Evol.">
        <title>Scallop genome provides insights into evolution of bilaterian karyotype and development.</title>
        <authorList>
            <person name="Wang S."/>
            <person name="Zhang J."/>
            <person name="Jiao W."/>
            <person name="Li J."/>
            <person name="Xun X."/>
            <person name="Sun Y."/>
            <person name="Guo X."/>
            <person name="Huan P."/>
            <person name="Dong B."/>
            <person name="Zhang L."/>
            <person name="Hu X."/>
            <person name="Sun X."/>
            <person name="Wang J."/>
            <person name="Zhao C."/>
            <person name="Wang Y."/>
            <person name="Wang D."/>
            <person name="Huang X."/>
            <person name="Wang R."/>
            <person name="Lv J."/>
            <person name="Li Y."/>
            <person name="Zhang Z."/>
            <person name="Liu B."/>
            <person name="Lu W."/>
            <person name="Hui Y."/>
            <person name="Liang J."/>
            <person name="Zhou Z."/>
            <person name="Hou R."/>
            <person name="Li X."/>
            <person name="Liu Y."/>
            <person name="Li H."/>
            <person name="Ning X."/>
            <person name="Lin Y."/>
            <person name="Zhao L."/>
            <person name="Xing Q."/>
            <person name="Dou J."/>
            <person name="Li Y."/>
            <person name="Mao J."/>
            <person name="Guo H."/>
            <person name="Dou H."/>
            <person name="Li T."/>
            <person name="Mu C."/>
            <person name="Jiang W."/>
            <person name="Fu Q."/>
            <person name="Fu X."/>
            <person name="Miao Y."/>
            <person name="Liu J."/>
            <person name="Yu Q."/>
            <person name="Li R."/>
            <person name="Liao H."/>
            <person name="Li X."/>
            <person name="Kong Y."/>
            <person name="Jiang Z."/>
            <person name="Chourrout D."/>
            <person name="Li R."/>
            <person name="Bao Z."/>
        </authorList>
    </citation>
    <scope>NUCLEOTIDE SEQUENCE [LARGE SCALE GENOMIC DNA]</scope>
    <source>
        <strain evidence="3 4">PY_sf001</strain>
    </source>
</reference>
<organism evidence="3 4">
    <name type="scientific">Mizuhopecten yessoensis</name>
    <name type="common">Japanese scallop</name>
    <name type="synonym">Patinopecten yessoensis</name>
    <dbReference type="NCBI Taxonomy" id="6573"/>
    <lineage>
        <taxon>Eukaryota</taxon>
        <taxon>Metazoa</taxon>
        <taxon>Spiralia</taxon>
        <taxon>Lophotrochozoa</taxon>
        <taxon>Mollusca</taxon>
        <taxon>Bivalvia</taxon>
        <taxon>Autobranchia</taxon>
        <taxon>Pteriomorphia</taxon>
        <taxon>Pectinida</taxon>
        <taxon>Pectinoidea</taxon>
        <taxon>Pectinidae</taxon>
        <taxon>Mizuhopecten</taxon>
    </lineage>
</organism>
<dbReference type="EMBL" id="NEDP02001786">
    <property type="protein sequence ID" value="OWF52492.1"/>
    <property type="molecule type" value="Genomic_DNA"/>
</dbReference>
<keyword evidence="1" id="KW-0732">Signal</keyword>
<name>A0A210QUZ3_MIZYE</name>
<protein>
    <submittedName>
        <fullName evidence="3">Uncharacterized protein</fullName>
    </submittedName>
</protein>
<feature type="signal peptide" evidence="1">
    <location>
        <begin position="1"/>
        <end position="19"/>
    </location>
</feature>
<dbReference type="EMBL" id="NEDP02001786">
    <property type="protein sequence ID" value="OWF52491.1"/>
    <property type="molecule type" value="Genomic_DNA"/>
</dbReference>
<evidence type="ECO:0000256" key="1">
    <source>
        <dbReference type="SAM" id="SignalP"/>
    </source>
</evidence>
<dbReference type="AlphaFoldDB" id="A0A210QUZ3"/>
<evidence type="ECO:0000313" key="2">
    <source>
        <dbReference type="EMBL" id="OWF52491.1"/>
    </source>
</evidence>
<feature type="chain" id="PRO_5011909601" evidence="1">
    <location>
        <begin position="20"/>
        <end position="220"/>
    </location>
</feature>
<evidence type="ECO:0000313" key="4">
    <source>
        <dbReference type="Proteomes" id="UP000242188"/>
    </source>
</evidence>
<sequence>MSHVVIPVTLLLIMGLVVSDSDHSGRVIKQKSRNQPREGRCLELKWGGVFRLHWFSCCNNCVNGKPLKCDGKTWHSASNADYCGLCGVVKKVGGTVRKGEFSCGGCGGQDNIKQKCRNWWRKVPGFCWSFSKCFHHHCSKKFDIETESDSKDKDATPDSCYNGVCDKGETPENCPTDCCFKLNKDCDVQNGTWLPECCGEIGCCLTSEGKTNLAKTKQEL</sequence>